<dbReference type="Gene3D" id="1.10.246.130">
    <property type="match status" value="1"/>
</dbReference>
<dbReference type="InterPro" id="IPR029055">
    <property type="entry name" value="Ntn_hydrolases_N"/>
</dbReference>
<feature type="binding site" evidence="2">
    <location>
        <begin position="411"/>
        <end position="413"/>
    </location>
    <ligand>
        <name>L-glutamate</name>
        <dbReference type="ChEBI" id="CHEBI:29985"/>
    </ligand>
</feature>
<keyword evidence="3" id="KW-0378">Hydrolase</keyword>
<dbReference type="GO" id="GO:0005886">
    <property type="term" value="C:plasma membrane"/>
    <property type="evidence" value="ECO:0007669"/>
    <property type="project" value="TreeGrafter"/>
</dbReference>
<organism evidence="5 6">
    <name type="scientific">Acaromyces ingoldii</name>
    <dbReference type="NCBI Taxonomy" id="215250"/>
    <lineage>
        <taxon>Eukaryota</taxon>
        <taxon>Fungi</taxon>
        <taxon>Dikarya</taxon>
        <taxon>Basidiomycota</taxon>
        <taxon>Ustilaginomycotina</taxon>
        <taxon>Exobasidiomycetes</taxon>
        <taxon>Exobasidiales</taxon>
        <taxon>Cryptobasidiaceae</taxon>
        <taxon>Acaromyces</taxon>
    </lineage>
</organism>
<dbReference type="STRING" id="215250.A0A316YLC8"/>
<reference evidence="5 6" key="1">
    <citation type="journal article" date="2018" name="Mol. Biol. Evol.">
        <title>Broad Genomic Sampling Reveals a Smut Pathogenic Ancestry of the Fungal Clade Ustilaginomycotina.</title>
        <authorList>
            <person name="Kijpornyongpan T."/>
            <person name="Mondo S.J."/>
            <person name="Barry K."/>
            <person name="Sandor L."/>
            <person name="Lee J."/>
            <person name="Lipzen A."/>
            <person name="Pangilinan J."/>
            <person name="LaButti K."/>
            <person name="Hainaut M."/>
            <person name="Henrissat B."/>
            <person name="Grigoriev I.V."/>
            <person name="Spatafora J.W."/>
            <person name="Aime M.C."/>
        </authorList>
    </citation>
    <scope>NUCLEOTIDE SEQUENCE [LARGE SCALE GENOMIC DNA]</scope>
    <source>
        <strain evidence="5 6">MCA 4198</strain>
    </source>
</reference>
<feature type="signal peptide" evidence="4">
    <location>
        <begin position="1"/>
        <end position="21"/>
    </location>
</feature>
<dbReference type="RefSeq" id="XP_025377064.1">
    <property type="nucleotide sequence ID" value="XM_025521484.1"/>
</dbReference>
<dbReference type="GO" id="GO:0006751">
    <property type="term" value="P:glutathione catabolic process"/>
    <property type="evidence" value="ECO:0007669"/>
    <property type="project" value="UniProtKB-UniRule"/>
</dbReference>
<dbReference type="PANTHER" id="PTHR11686:SF62">
    <property type="entry name" value="GLUTATHIONE HYDROLASE"/>
    <property type="match status" value="1"/>
</dbReference>
<dbReference type="SUPFAM" id="SSF56235">
    <property type="entry name" value="N-terminal nucleophile aminohydrolases (Ntn hydrolases)"/>
    <property type="match status" value="1"/>
</dbReference>
<comment type="pathway">
    <text evidence="3">Sulfur metabolism; glutathione metabolism.</text>
</comment>
<feature type="binding site" evidence="2">
    <location>
        <position position="116"/>
    </location>
    <ligand>
        <name>L-glutamate</name>
        <dbReference type="ChEBI" id="CHEBI:29985"/>
    </ligand>
</feature>
<dbReference type="GeneID" id="37043400"/>
<keyword evidence="4" id="KW-0732">Signal</keyword>
<comment type="catalytic activity">
    <reaction evidence="3">
        <text>glutathione + H2O = L-cysteinylglycine + L-glutamate</text>
        <dbReference type="Rhea" id="RHEA:28807"/>
        <dbReference type="ChEBI" id="CHEBI:15377"/>
        <dbReference type="ChEBI" id="CHEBI:29985"/>
        <dbReference type="ChEBI" id="CHEBI:57925"/>
        <dbReference type="ChEBI" id="CHEBI:61694"/>
        <dbReference type="EC" id="3.4.19.13"/>
    </reaction>
</comment>
<dbReference type="InParanoid" id="A0A316YLC8"/>
<feature type="binding site" evidence="2">
    <location>
        <position position="486"/>
    </location>
    <ligand>
        <name>L-glutamate</name>
        <dbReference type="ChEBI" id="CHEBI:29985"/>
    </ligand>
</feature>
<dbReference type="UniPathway" id="UPA00204"/>
<dbReference type="GO" id="GO:0036374">
    <property type="term" value="F:glutathione hydrolase activity"/>
    <property type="evidence" value="ECO:0007669"/>
    <property type="project" value="UniProtKB-UniRule"/>
</dbReference>
<evidence type="ECO:0000256" key="3">
    <source>
        <dbReference type="RuleBase" id="RU368068"/>
    </source>
</evidence>
<gene>
    <name evidence="5" type="ORF">FA10DRAFT_266414</name>
</gene>
<accession>A0A316YLC8</accession>
<feature type="binding site" evidence="2">
    <location>
        <position position="434"/>
    </location>
    <ligand>
        <name>L-glutamate</name>
        <dbReference type="ChEBI" id="CHEBI:29985"/>
    </ligand>
</feature>
<evidence type="ECO:0000313" key="6">
    <source>
        <dbReference type="Proteomes" id="UP000245768"/>
    </source>
</evidence>
<evidence type="ECO:0000313" key="5">
    <source>
        <dbReference type="EMBL" id="PWN89866.1"/>
    </source>
</evidence>
<proteinExistence type="predicted"/>
<dbReference type="EC" id="2.3.2.2" evidence="3"/>
<name>A0A316YLC8_9BASI</name>
<dbReference type="InterPro" id="IPR043138">
    <property type="entry name" value="GGT_lsub"/>
</dbReference>
<dbReference type="PANTHER" id="PTHR11686">
    <property type="entry name" value="GAMMA GLUTAMYL TRANSPEPTIDASE"/>
    <property type="match status" value="1"/>
</dbReference>
<dbReference type="Pfam" id="PF01019">
    <property type="entry name" value="G_glu_transpept"/>
    <property type="match status" value="1"/>
</dbReference>
<keyword evidence="6" id="KW-1185">Reference proteome</keyword>
<evidence type="ECO:0000256" key="4">
    <source>
        <dbReference type="SAM" id="SignalP"/>
    </source>
</evidence>
<comment type="catalytic activity">
    <reaction evidence="3">
        <text>an N-terminal (5-L-glutamyl)-[peptide] + an alpha-amino acid = 5-L-glutamyl amino acid + an N-terminal L-alpha-aminoacyl-[peptide]</text>
        <dbReference type="Rhea" id="RHEA:23904"/>
        <dbReference type="Rhea" id="RHEA-COMP:9780"/>
        <dbReference type="Rhea" id="RHEA-COMP:9795"/>
        <dbReference type="ChEBI" id="CHEBI:77644"/>
        <dbReference type="ChEBI" id="CHEBI:78597"/>
        <dbReference type="ChEBI" id="CHEBI:78599"/>
        <dbReference type="ChEBI" id="CHEBI:78608"/>
        <dbReference type="EC" id="2.3.2.2"/>
    </reaction>
</comment>
<dbReference type="InterPro" id="IPR000101">
    <property type="entry name" value="GGT_peptidase"/>
</dbReference>
<comment type="catalytic activity">
    <reaction evidence="3">
        <text>an S-substituted glutathione + H2O = an S-substituted L-cysteinylglycine + L-glutamate</text>
        <dbReference type="Rhea" id="RHEA:59468"/>
        <dbReference type="ChEBI" id="CHEBI:15377"/>
        <dbReference type="ChEBI" id="CHEBI:29985"/>
        <dbReference type="ChEBI" id="CHEBI:90779"/>
        <dbReference type="ChEBI" id="CHEBI:143103"/>
        <dbReference type="EC" id="3.4.19.13"/>
    </reaction>
</comment>
<evidence type="ECO:0000256" key="1">
    <source>
        <dbReference type="PIRSR" id="PIRSR600101-1"/>
    </source>
</evidence>
<protein>
    <recommendedName>
        <fullName evidence="3">Glutathione hydrolase</fullName>
        <ecNumber evidence="3">2.3.2.2</ecNumber>
        <ecNumber evidence="3">3.4.19.13</ecNumber>
    </recommendedName>
    <alternativeName>
        <fullName evidence="3">Gamma-glutamyltransferase</fullName>
    </alternativeName>
    <alternativeName>
        <fullName evidence="3">Gamma-glutamyltranspeptidase</fullName>
    </alternativeName>
</protein>
<keyword evidence="3" id="KW-0012">Acyltransferase</keyword>
<feature type="active site" description="Nucleophile" evidence="1">
    <location>
        <position position="393"/>
    </location>
</feature>
<dbReference type="GO" id="GO:0103068">
    <property type="term" value="F:leukotriene C4 gamma-glutamyl transferase activity"/>
    <property type="evidence" value="ECO:0007669"/>
    <property type="project" value="UniProtKB-EC"/>
</dbReference>
<dbReference type="InterPro" id="IPR043137">
    <property type="entry name" value="GGT_ssub_C"/>
</dbReference>
<dbReference type="EC" id="3.4.19.13" evidence="3"/>
<evidence type="ECO:0000256" key="2">
    <source>
        <dbReference type="PIRSR" id="PIRSR600101-2"/>
    </source>
</evidence>
<feature type="binding site" evidence="2">
    <location>
        <begin position="462"/>
        <end position="463"/>
    </location>
    <ligand>
        <name>L-glutamate</name>
        <dbReference type="ChEBI" id="CHEBI:29985"/>
    </ligand>
</feature>
<dbReference type="EMBL" id="KZ819636">
    <property type="protein sequence ID" value="PWN89866.1"/>
    <property type="molecule type" value="Genomic_DNA"/>
</dbReference>
<keyword evidence="3" id="KW-0808">Transferase</keyword>
<dbReference type="PRINTS" id="PR01210">
    <property type="entry name" value="GGTRANSPTASE"/>
</dbReference>
<comment type="function">
    <text evidence="3">Cleaves the gamma-glutamyl peptide bond of glutathione and glutathione conjugates.</text>
</comment>
<dbReference type="Gene3D" id="3.60.20.40">
    <property type="match status" value="1"/>
</dbReference>
<feature type="chain" id="PRO_5016237233" description="Glutathione hydrolase" evidence="4">
    <location>
        <begin position="22"/>
        <end position="600"/>
    </location>
</feature>
<sequence>MIRLLLAVALAAIALAKLASSSPIVITDGDHEQTDRYKTTGGRGVVACEVGYCSDIGADMLARGGSAADAIIAAGFCVGSVSAFHSGLAGGGFALIRSRVDEHKTHPHKVEFVDFRETAPAAANETMYSANANKNASTIGGLAVGVPGEVRYWEYLHKKHGRLSWSELIEPSVKLNRQGFPVVNQLAIAIDQYKDQFICNDPLFKEVYCANGTAAGEGDIIKRTRLADTLETIASQGADAFYKGPIAERTVKAAQDAGGILTLEDLANYSVVTREPLSIDWHGKYRVWGSSAPSSGAVVLSALKTASTYSDAELDAGGVNLTTHRLIEATKFAYGERENYGDPNFVTNVSSLEAQALSEEDTKKKRSLIKDNTTLPLHSYDTSSYINVEEHGTSALSAMDPFGLAISMTTTINLLWGSQVMTPDGFILNDEMDDFSSPGAANSYGYQPNPANFIRPGKRPLSSISPTIIEDYKTGKASHSVASAGGSRIITANIQINFQALRGVDLQEAIAAPRWHDQLQPPTTVFEWADSTSPHIPGWKGYDNSTVAFLASLGHNVSFVQPNQATAQGTYRGLDSHGVVAHEFKGASEIRQLSAKSAAL</sequence>
<dbReference type="OrthoDB" id="1081007at2759"/>
<dbReference type="Proteomes" id="UP000245768">
    <property type="component" value="Unassembled WGS sequence"/>
</dbReference>
<dbReference type="AlphaFoldDB" id="A0A316YLC8"/>